<dbReference type="AlphaFoldDB" id="A0A2T4CTP3"/>
<name>A0A2T4CTP3_9GAMM</name>
<protein>
    <submittedName>
        <fullName evidence="1">Uncharacterized protein</fullName>
    </submittedName>
</protein>
<organism evidence="1">
    <name type="scientific">Pseudidiomarina aestuarii</name>
    <dbReference type="NCBI Taxonomy" id="624146"/>
    <lineage>
        <taxon>Bacteria</taxon>
        <taxon>Pseudomonadati</taxon>
        <taxon>Pseudomonadota</taxon>
        <taxon>Gammaproteobacteria</taxon>
        <taxon>Alteromonadales</taxon>
        <taxon>Idiomarinaceae</taxon>
        <taxon>Pseudidiomarina</taxon>
    </lineage>
</organism>
<dbReference type="EMBL" id="PYVN01000144">
    <property type="protein sequence ID" value="PTB84934.1"/>
    <property type="molecule type" value="Genomic_DNA"/>
</dbReference>
<sequence length="72" mass="7754">MAIETSALVASTYNHGLIMTLNILAVANANPLGLFIFNSCLVGRYGPPAVVMLKNKQNLVINSDIQVTFFSI</sequence>
<reference evidence="1" key="1">
    <citation type="submission" date="2018-03" db="EMBL/GenBank/DDBJ databases">
        <title>Cross-interface Injection: A General Nanoliter Liquid Handling Method Applied to Single Cells Genome Amplification Automated Nanoliter Liquid Handling Applied to Single Cell Multiple Displacement Amplification.</title>
        <authorList>
            <person name="Yun J."/>
            <person name="Xu P."/>
            <person name="Xu J."/>
            <person name="Dai X."/>
            <person name="Wang Y."/>
            <person name="Zheng X."/>
            <person name="Cao C."/>
            <person name="Yi Q."/>
            <person name="Zhu Y."/>
            <person name="Wang L."/>
            <person name="Dong Z."/>
            <person name="Huang Y."/>
            <person name="Huang L."/>
            <person name="Du W."/>
        </authorList>
    </citation>
    <scope>NUCLEOTIDE SEQUENCE [LARGE SCALE GENOMIC DNA]</scope>
    <source>
        <strain evidence="1">Z-D3-2</strain>
    </source>
</reference>
<proteinExistence type="predicted"/>
<comment type="caution">
    <text evidence="1">The sequence shown here is derived from an EMBL/GenBank/DDBJ whole genome shotgun (WGS) entry which is preliminary data.</text>
</comment>
<evidence type="ECO:0000313" key="1">
    <source>
        <dbReference type="EMBL" id="PTB84934.1"/>
    </source>
</evidence>
<accession>A0A2T4CTP3</accession>
<gene>
    <name evidence="1" type="ORF">C9940_05640</name>
</gene>